<dbReference type="PROSITE" id="PS51257">
    <property type="entry name" value="PROKAR_LIPOPROTEIN"/>
    <property type="match status" value="1"/>
</dbReference>
<evidence type="ECO:0000313" key="1">
    <source>
        <dbReference type="EMBL" id="MCW3484469.1"/>
    </source>
</evidence>
<protein>
    <recommendedName>
        <fullName evidence="3">DUF4595 domain-containing protein</fullName>
    </recommendedName>
</protein>
<evidence type="ECO:0000313" key="2">
    <source>
        <dbReference type="Proteomes" id="UP001207742"/>
    </source>
</evidence>
<name>A0ABT3IKH5_9BACT</name>
<proteinExistence type="predicted"/>
<accession>A0ABT3IKH5</accession>
<dbReference type="Proteomes" id="UP001207742">
    <property type="component" value="Unassembled WGS sequence"/>
</dbReference>
<reference evidence="1 2" key="1">
    <citation type="submission" date="2022-10" db="EMBL/GenBank/DDBJ databases">
        <title>Chitinophaga nivalis PC15 sp. nov., isolated from Pyeongchang county, South Korea.</title>
        <authorList>
            <person name="Trinh H.N."/>
        </authorList>
    </citation>
    <scope>NUCLEOTIDE SEQUENCE [LARGE SCALE GENOMIC DNA]</scope>
    <source>
        <strain evidence="1 2">PC14</strain>
    </source>
</reference>
<dbReference type="EMBL" id="JAPDNS010000001">
    <property type="protein sequence ID" value="MCW3484469.1"/>
    <property type="molecule type" value="Genomic_DNA"/>
</dbReference>
<gene>
    <name evidence="1" type="ORF">OL497_11230</name>
</gene>
<comment type="caution">
    <text evidence="1">The sequence shown here is derived from an EMBL/GenBank/DDBJ whole genome shotgun (WGS) entry which is preliminary data.</text>
</comment>
<sequence>MLQTLRSLTLAAACLLVACKKEKRMESPEEQEVVTVTPAPVPTIPPSRPLLLTEISGDFNSGYPMKFFYNGNRLTGFKPPFLRAPEFFVYYLADQRPGYVAVSYYDVYITKLTAAIFRYNAAGDVCKVYYKKVTTGKTLEDTSYFNSITDGQLQSEYDSLSYTAGHHIEAIYTIRDNAVWNYVRFRYNTPQDSIPFKLDKFEKVADRHYSLYDQLQLTTNQVRSPYHAMWFLAYINKLTSDVGGGGLLLPYLMDGPSTYLTYYLPFIKNCIVGYQVSNNWGSYNYKNSVFQYTFNTDSTLLTVTKQGDPFSKVQLHLKPGV</sequence>
<dbReference type="RefSeq" id="WP_264730111.1">
    <property type="nucleotide sequence ID" value="NZ_JAPDNR010000001.1"/>
</dbReference>
<keyword evidence="2" id="KW-1185">Reference proteome</keyword>
<organism evidence="1 2">
    <name type="scientific">Chitinophaga nivalis</name>
    <dbReference type="NCBI Taxonomy" id="2991709"/>
    <lineage>
        <taxon>Bacteria</taxon>
        <taxon>Pseudomonadati</taxon>
        <taxon>Bacteroidota</taxon>
        <taxon>Chitinophagia</taxon>
        <taxon>Chitinophagales</taxon>
        <taxon>Chitinophagaceae</taxon>
        <taxon>Chitinophaga</taxon>
    </lineage>
</organism>
<evidence type="ECO:0008006" key="3">
    <source>
        <dbReference type="Google" id="ProtNLM"/>
    </source>
</evidence>